<sequence length="279" mass="31288">MPPRHMIISKRSDTDECNLCLARPAKLGLDHVPPQGSLFQKITGKQRANAVRGVYLLNPGGQPTYSQNGTKFRTLCGTCNNQRLGLGFDRELVDTSRRTQAALSSILALPWPLRVECDAGRVIRAVFGHLLAAKDHTPRTVGDEKMRAFFFDEKLTDTGGLFVYFWVHPDKDAWMMRDVAVFEFEQRFVGTLCDLLAWRPLGFMVVRERIYALPVLNDYLGQGRVDVPLIRVAPGGLVEWWNRMRPIDCVSLYAGRVGYTGSGCSPSAIRRKTLAASRC</sequence>
<dbReference type="Proteomes" id="UP001139031">
    <property type="component" value="Unassembled WGS sequence"/>
</dbReference>
<gene>
    <name evidence="1" type="ORF">K7C98_10150</name>
</gene>
<dbReference type="EMBL" id="JAIRAU010000008">
    <property type="protein sequence ID" value="MBZ5709623.1"/>
    <property type="molecule type" value="Genomic_DNA"/>
</dbReference>
<proteinExistence type="predicted"/>
<dbReference type="RefSeq" id="WP_224191399.1">
    <property type="nucleotide sequence ID" value="NZ_JAIRAU010000008.1"/>
</dbReference>
<organism evidence="1 2">
    <name type="scientific">Nannocystis pusilla</name>
    <dbReference type="NCBI Taxonomy" id="889268"/>
    <lineage>
        <taxon>Bacteria</taxon>
        <taxon>Pseudomonadati</taxon>
        <taxon>Myxococcota</taxon>
        <taxon>Polyangia</taxon>
        <taxon>Nannocystales</taxon>
        <taxon>Nannocystaceae</taxon>
        <taxon>Nannocystis</taxon>
    </lineage>
</organism>
<evidence type="ECO:0000313" key="2">
    <source>
        <dbReference type="Proteomes" id="UP001139031"/>
    </source>
</evidence>
<reference evidence="1" key="1">
    <citation type="submission" date="2021-08" db="EMBL/GenBank/DDBJ databases">
        <authorList>
            <person name="Stevens D.C."/>
        </authorList>
    </citation>
    <scope>NUCLEOTIDE SEQUENCE</scope>
    <source>
        <strain evidence="1">DSM 53165</strain>
    </source>
</reference>
<keyword evidence="2" id="KW-1185">Reference proteome</keyword>
<accession>A0ABS7TN19</accession>
<comment type="caution">
    <text evidence="1">The sequence shown here is derived from an EMBL/GenBank/DDBJ whole genome shotgun (WGS) entry which is preliminary data.</text>
</comment>
<protein>
    <submittedName>
        <fullName evidence="1">Uncharacterized protein</fullName>
    </submittedName>
</protein>
<name>A0ABS7TN19_9BACT</name>
<evidence type="ECO:0000313" key="1">
    <source>
        <dbReference type="EMBL" id="MBZ5709623.1"/>
    </source>
</evidence>